<organism evidence="2 3">
    <name type="scientific">Solanum commersonii</name>
    <name type="common">Commerson's wild potato</name>
    <name type="synonym">Commerson's nightshade</name>
    <dbReference type="NCBI Taxonomy" id="4109"/>
    <lineage>
        <taxon>Eukaryota</taxon>
        <taxon>Viridiplantae</taxon>
        <taxon>Streptophyta</taxon>
        <taxon>Embryophyta</taxon>
        <taxon>Tracheophyta</taxon>
        <taxon>Spermatophyta</taxon>
        <taxon>Magnoliopsida</taxon>
        <taxon>eudicotyledons</taxon>
        <taxon>Gunneridae</taxon>
        <taxon>Pentapetalae</taxon>
        <taxon>asterids</taxon>
        <taxon>lamiids</taxon>
        <taxon>Solanales</taxon>
        <taxon>Solanaceae</taxon>
        <taxon>Solanoideae</taxon>
        <taxon>Solaneae</taxon>
        <taxon>Solanum</taxon>
    </lineage>
</organism>
<evidence type="ECO:0000313" key="2">
    <source>
        <dbReference type="EMBL" id="KAG5597809.1"/>
    </source>
</evidence>
<evidence type="ECO:0000313" key="3">
    <source>
        <dbReference type="Proteomes" id="UP000824120"/>
    </source>
</evidence>
<proteinExistence type="predicted"/>
<comment type="caution">
    <text evidence="2">The sequence shown here is derived from an EMBL/GenBank/DDBJ whole genome shotgun (WGS) entry which is preliminary data.</text>
</comment>
<name>A0A9J5YBW3_SOLCO</name>
<dbReference type="Proteomes" id="UP000824120">
    <property type="component" value="Chromosome 7"/>
</dbReference>
<accession>A0A9J5YBW3</accession>
<evidence type="ECO:0000256" key="1">
    <source>
        <dbReference type="SAM" id="MobiDB-lite"/>
    </source>
</evidence>
<keyword evidence="3" id="KW-1185">Reference proteome</keyword>
<feature type="region of interest" description="Disordered" evidence="1">
    <location>
        <begin position="18"/>
        <end position="48"/>
    </location>
</feature>
<protein>
    <submittedName>
        <fullName evidence="2">Uncharacterized protein</fullName>
    </submittedName>
</protein>
<dbReference type="AlphaFoldDB" id="A0A9J5YBW3"/>
<sequence length="73" mass="8555">MIPFRSVYRFNVSHPVLNTTGPERSGTVPIQPVPNLKRNCNRNSERQRRITSKLKQYFEKIEDEKAVLGEARR</sequence>
<dbReference type="EMBL" id="JACXVP010000007">
    <property type="protein sequence ID" value="KAG5597809.1"/>
    <property type="molecule type" value="Genomic_DNA"/>
</dbReference>
<reference evidence="2 3" key="1">
    <citation type="submission" date="2020-09" db="EMBL/GenBank/DDBJ databases">
        <title>De no assembly of potato wild relative species, Solanum commersonii.</title>
        <authorList>
            <person name="Cho K."/>
        </authorList>
    </citation>
    <scope>NUCLEOTIDE SEQUENCE [LARGE SCALE GENOMIC DNA]</scope>
    <source>
        <strain evidence="2">LZ3.2</strain>
        <tissue evidence="2">Leaf</tissue>
    </source>
</reference>
<gene>
    <name evidence="2" type="ORF">H5410_039041</name>
</gene>